<dbReference type="InterPro" id="IPR007627">
    <property type="entry name" value="RNA_pol_sigma70_r2"/>
</dbReference>
<reference evidence="4" key="1">
    <citation type="journal article" date="2023" name="Comput. Struct. Biotechnol. J.">
        <title>Discovery of a novel marine Bacteroidetes with a rich repertoire of carbohydrate-active enzymes.</title>
        <authorList>
            <person name="Chen B."/>
            <person name="Liu G."/>
            <person name="Chen Q."/>
            <person name="Wang H."/>
            <person name="Liu L."/>
            <person name="Tang K."/>
        </authorList>
    </citation>
    <scope>NUCLEOTIDE SEQUENCE</scope>
    <source>
        <strain evidence="4">TK19036</strain>
    </source>
</reference>
<dbReference type="EMBL" id="CP120682">
    <property type="protein sequence ID" value="WKN39819.1"/>
    <property type="molecule type" value="Genomic_DNA"/>
</dbReference>
<dbReference type="PANTHER" id="PTHR47756:SF2">
    <property type="entry name" value="BLL6612 PROTEIN"/>
    <property type="match status" value="1"/>
</dbReference>
<dbReference type="GO" id="GO:0003677">
    <property type="term" value="F:DNA binding"/>
    <property type="evidence" value="ECO:0007669"/>
    <property type="project" value="InterPro"/>
</dbReference>
<dbReference type="SUPFAM" id="SSF88946">
    <property type="entry name" value="Sigma2 domain of RNA polymerase sigma factors"/>
    <property type="match status" value="1"/>
</dbReference>
<dbReference type="GO" id="GO:0016987">
    <property type="term" value="F:sigma factor activity"/>
    <property type="evidence" value="ECO:0007669"/>
    <property type="project" value="InterPro"/>
</dbReference>
<gene>
    <name evidence="4" type="ORF">K4G66_14075</name>
</gene>
<dbReference type="InterPro" id="IPR011990">
    <property type="entry name" value="TPR-like_helical_dom_sf"/>
</dbReference>
<feature type="domain" description="DUF6596" evidence="3">
    <location>
        <begin position="180"/>
        <end position="281"/>
    </location>
</feature>
<dbReference type="SUPFAM" id="SSF88659">
    <property type="entry name" value="Sigma3 and sigma4 domains of RNA polymerase sigma factors"/>
    <property type="match status" value="1"/>
</dbReference>
<dbReference type="InterPro" id="IPR013249">
    <property type="entry name" value="RNA_pol_sigma70_r4_t2"/>
</dbReference>
<evidence type="ECO:0000259" key="2">
    <source>
        <dbReference type="Pfam" id="PF08281"/>
    </source>
</evidence>
<dbReference type="Pfam" id="PF04542">
    <property type="entry name" value="Sigma70_r2"/>
    <property type="match status" value="1"/>
</dbReference>
<dbReference type="InterPro" id="IPR013325">
    <property type="entry name" value="RNA_pol_sigma_r2"/>
</dbReference>
<sequence length="414" mass="47987">MNHKVVDHLFRHQYGRMVAILSRIFGLAHLELVEDAIQDTFIKATLQWRNEIPEHPEAWLTQAAKNRVIDLLRQINAERDRYQKISHGSIAMEISELFLDHEVEDSQLRMIFVACHPALSREEQIAFALKTLSGFSMKEIAAALLQKEETIKKRLIRARKKIKQQQVAFTYPDPEEIDDRMAAVLQVIYLIFNEGFHSTKADSLISKDVCGEAMRLCKLLLVKERFRSGSLYALFALCCFHASRLESKISTENEIVNLQYQDRSKWYGPLMILGNNAMQKSLEYDDQSVYHYEAAIAAEHLKAPQFESTDWTRILALYHDLYALQPNDQVLLSIASVYLQMDQTDQAKHFLDRIPTHSLHHREYLLSGCYAEYYLKSGNIEHALTEINKAIQLCSNDLERAYLRKKKKQIANEV</sequence>
<dbReference type="InterPro" id="IPR014284">
    <property type="entry name" value="RNA_pol_sigma-70_dom"/>
</dbReference>
<dbReference type="NCBIfam" id="TIGR02937">
    <property type="entry name" value="sigma70-ECF"/>
    <property type="match status" value="1"/>
</dbReference>
<dbReference type="AlphaFoldDB" id="A0AA49JJJ9"/>
<dbReference type="InterPro" id="IPR013324">
    <property type="entry name" value="RNA_pol_sigma_r3/r4-like"/>
</dbReference>
<dbReference type="PANTHER" id="PTHR47756">
    <property type="entry name" value="BLL6612 PROTEIN-RELATED"/>
    <property type="match status" value="1"/>
</dbReference>
<organism evidence="4">
    <name type="scientific">Roseihalotalea indica</name>
    <dbReference type="NCBI Taxonomy" id="2867963"/>
    <lineage>
        <taxon>Bacteria</taxon>
        <taxon>Pseudomonadati</taxon>
        <taxon>Bacteroidota</taxon>
        <taxon>Cytophagia</taxon>
        <taxon>Cytophagales</taxon>
        <taxon>Catalimonadaceae</taxon>
        <taxon>Roseihalotalea</taxon>
    </lineage>
</organism>
<evidence type="ECO:0000259" key="3">
    <source>
        <dbReference type="Pfam" id="PF20239"/>
    </source>
</evidence>
<dbReference type="Gene3D" id="1.10.1740.10">
    <property type="match status" value="1"/>
</dbReference>
<dbReference type="Gene3D" id="1.10.10.10">
    <property type="entry name" value="Winged helix-like DNA-binding domain superfamily/Winged helix DNA-binding domain"/>
    <property type="match status" value="1"/>
</dbReference>
<dbReference type="Pfam" id="PF20239">
    <property type="entry name" value="DUF6596"/>
    <property type="match status" value="1"/>
</dbReference>
<dbReference type="Pfam" id="PF08281">
    <property type="entry name" value="Sigma70_r4_2"/>
    <property type="match status" value="1"/>
</dbReference>
<reference evidence="4" key="2">
    <citation type="journal article" date="2024" name="Antonie Van Leeuwenhoek">
        <title>Roseihalotalea indica gen. nov., sp. nov., a halophilic Bacteroidetes from mesopelagic Southwest Indian Ocean with higher carbohydrate metabolic potential.</title>
        <authorList>
            <person name="Chen B."/>
            <person name="Zhang M."/>
            <person name="Lin D."/>
            <person name="Ye J."/>
            <person name="Tang K."/>
        </authorList>
    </citation>
    <scope>NUCLEOTIDE SEQUENCE</scope>
    <source>
        <strain evidence="4">TK19036</strain>
    </source>
</reference>
<dbReference type="InterPro" id="IPR036388">
    <property type="entry name" value="WH-like_DNA-bd_sf"/>
</dbReference>
<dbReference type="InterPro" id="IPR046531">
    <property type="entry name" value="DUF6596"/>
</dbReference>
<feature type="domain" description="RNA polymerase sigma-70 region 2" evidence="1">
    <location>
        <begin position="9"/>
        <end position="74"/>
    </location>
</feature>
<accession>A0AA49JJJ9</accession>
<dbReference type="GO" id="GO:0006352">
    <property type="term" value="P:DNA-templated transcription initiation"/>
    <property type="evidence" value="ECO:0007669"/>
    <property type="project" value="InterPro"/>
</dbReference>
<dbReference type="SUPFAM" id="SSF48452">
    <property type="entry name" value="TPR-like"/>
    <property type="match status" value="1"/>
</dbReference>
<evidence type="ECO:0000313" key="4">
    <source>
        <dbReference type="EMBL" id="WKN39819.1"/>
    </source>
</evidence>
<proteinExistence type="predicted"/>
<dbReference type="Gene3D" id="1.25.40.10">
    <property type="entry name" value="Tetratricopeptide repeat domain"/>
    <property type="match status" value="1"/>
</dbReference>
<protein>
    <submittedName>
        <fullName evidence="4">Sigma-70 family RNA polymerase sigma factor</fullName>
    </submittedName>
</protein>
<feature type="domain" description="RNA polymerase sigma factor 70 region 4 type 2" evidence="2">
    <location>
        <begin position="110"/>
        <end position="162"/>
    </location>
</feature>
<evidence type="ECO:0000259" key="1">
    <source>
        <dbReference type="Pfam" id="PF04542"/>
    </source>
</evidence>
<name>A0AA49JJJ9_9BACT</name>